<evidence type="ECO:0000256" key="2">
    <source>
        <dbReference type="ARBA" id="ARBA00034247"/>
    </source>
</evidence>
<dbReference type="NCBIfam" id="TIGR00254">
    <property type="entry name" value="GGDEF"/>
    <property type="match status" value="1"/>
</dbReference>
<dbReference type="InterPro" id="IPR043128">
    <property type="entry name" value="Rev_trsase/Diguanyl_cyclase"/>
</dbReference>
<dbReference type="InterPro" id="IPR050469">
    <property type="entry name" value="Diguanylate_Cyclase"/>
</dbReference>
<evidence type="ECO:0000256" key="3">
    <source>
        <dbReference type="SAM" id="Phobius"/>
    </source>
</evidence>
<sequence length="247" mass="26564">MHGADNTLSRQAWQRVFRVTGLLTAIAIVLSIVITNVIMETFSQGINVQGLIVSIVTPAMLGGPSIGFIIFRQEQLRIVNERLRKLATYDWLTDCLNRGAFTTDVSAALNAANAPCALLVIDVDHFKAINDNHGHDRGDDALRLIASTLRETAGPDLPIGRLGGEEFGIFLPRAKAGETARLAEKLRLAVGRLAVATDGNICPLSISIGGATMHGPTDFRTLYRMADACLYQAKSAGRDRVALIDAA</sequence>
<dbReference type="SMART" id="SM00267">
    <property type="entry name" value="GGDEF"/>
    <property type="match status" value="1"/>
</dbReference>
<dbReference type="Gene3D" id="3.30.70.270">
    <property type="match status" value="1"/>
</dbReference>
<dbReference type="OrthoDB" id="9812260at2"/>
<reference evidence="5 6" key="1">
    <citation type="submission" date="2016-03" db="EMBL/GenBank/DDBJ databases">
        <title>Genome sequencing of Devosia sp. S37.</title>
        <authorList>
            <person name="Mohd Nor M."/>
        </authorList>
    </citation>
    <scope>NUCLEOTIDE SEQUENCE [LARGE SCALE GENOMIC DNA]</scope>
    <source>
        <strain evidence="5 6">S37</strain>
    </source>
</reference>
<feature type="transmembrane region" description="Helical" evidence="3">
    <location>
        <begin position="51"/>
        <end position="71"/>
    </location>
</feature>
<feature type="domain" description="GGDEF" evidence="4">
    <location>
        <begin position="114"/>
        <end position="246"/>
    </location>
</feature>
<dbReference type="GO" id="GO:0005886">
    <property type="term" value="C:plasma membrane"/>
    <property type="evidence" value="ECO:0007669"/>
    <property type="project" value="TreeGrafter"/>
</dbReference>
<dbReference type="PANTHER" id="PTHR45138:SF9">
    <property type="entry name" value="DIGUANYLATE CYCLASE DGCM-RELATED"/>
    <property type="match status" value="1"/>
</dbReference>
<comment type="catalytic activity">
    <reaction evidence="2">
        <text>2 GTP = 3',3'-c-di-GMP + 2 diphosphate</text>
        <dbReference type="Rhea" id="RHEA:24898"/>
        <dbReference type="ChEBI" id="CHEBI:33019"/>
        <dbReference type="ChEBI" id="CHEBI:37565"/>
        <dbReference type="ChEBI" id="CHEBI:58805"/>
        <dbReference type="EC" id="2.7.7.65"/>
    </reaction>
</comment>
<dbReference type="GO" id="GO:0043709">
    <property type="term" value="P:cell adhesion involved in single-species biofilm formation"/>
    <property type="evidence" value="ECO:0007669"/>
    <property type="project" value="TreeGrafter"/>
</dbReference>
<evidence type="ECO:0000313" key="6">
    <source>
        <dbReference type="Proteomes" id="UP000078389"/>
    </source>
</evidence>
<feature type="transmembrane region" description="Helical" evidence="3">
    <location>
        <begin position="16"/>
        <end position="39"/>
    </location>
</feature>
<name>A0A178HXG3_9HYPH</name>
<gene>
    <name evidence="5" type="ORF">A3840_11050</name>
</gene>
<dbReference type="GO" id="GO:1902201">
    <property type="term" value="P:negative regulation of bacterial-type flagellum-dependent cell motility"/>
    <property type="evidence" value="ECO:0007669"/>
    <property type="project" value="TreeGrafter"/>
</dbReference>
<evidence type="ECO:0000259" key="4">
    <source>
        <dbReference type="PROSITE" id="PS50887"/>
    </source>
</evidence>
<dbReference type="Proteomes" id="UP000078389">
    <property type="component" value="Unassembled WGS sequence"/>
</dbReference>
<dbReference type="SUPFAM" id="SSF55073">
    <property type="entry name" value="Nucleotide cyclase"/>
    <property type="match status" value="1"/>
</dbReference>
<dbReference type="RefSeq" id="WP_082903817.1">
    <property type="nucleotide sequence ID" value="NZ_LVVY01000086.1"/>
</dbReference>
<proteinExistence type="predicted"/>
<keyword evidence="3" id="KW-0812">Transmembrane</keyword>
<evidence type="ECO:0000256" key="1">
    <source>
        <dbReference type="ARBA" id="ARBA00012528"/>
    </source>
</evidence>
<dbReference type="CDD" id="cd01949">
    <property type="entry name" value="GGDEF"/>
    <property type="match status" value="1"/>
</dbReference>
<dbReference type="EC" id="2.7.7.65" evidence="1"/>
<dbReference type="AlphaFoldDB" id="A0A178HXG3"/>
<keyword evidence="6" id="KW-1185">Reference proteome</keyword>
<comment type="caution">
    <text evidence="5">The sequence shown here is derived from an EMBL/GenBank/DDBJ whole genome shotgun (WGS) entry which is preliminary data.</text>
</comment>
<dbReference type="Pfam" id="PF00990">
    <property type="entry name" value="GGDEF"/>
    <property type="match status" value="1"/>
</dbReference>
<accession>A0A178HXG3</accession>
<dbReference type="InterPro" id="IPR000160">
    <property type="entry name" value="GGDEF_dom"/>
</dbReference>
<evidence type="ECO:0000313" key="5">
    <source>
        <dbReference type="EMBL" id="OAM77160.1"/>
    </source>
</evidence>
<dbReference type="PANTHER" id="PTHR45138">
    <property type="entry name" value="REGULATORY COMPONENTS OF SENSORY TRANSDUCTION SYSTEM"/>
    <property type="match status" value="1"/>
</dbReference>
<dbReference type="STRING" id="1770058.A3840_11050"/>
<keyword evidence="3" id="KW-1133">Transmembrane helix</keyword>
<keyword evidence="3" id="KW-0472">Membrane</keyword>
<dbReference type="GO" id="GO:0052621">
    <property type="term" value="F:diguanylate cyclase activity"/>
    <property type="evidence" value="ECO:0007669"/>
    <property type="project" value="UniProtKB-EC"/>
</dbReference>
<dbReference type="PROSITE" id="PS50887">
    <property type="entry name" value="GGDEF"/>
    <property type="match status" value="1"/>
</dbReference>
<dbReference type="InterPro" id="IPR029787">
    <property type="entry name" value="Nucleotide_cyclase"/>
</dbReference>
<dbReference type="EMBL" id="LVVY01000086">
    <property type="protein sequence ID" value="OAM77160.1"/>
    <property type="molecule type" value="Genomic_DNA"/>
</dbReference>
<organism evidence="5 6">
    <name type="scientific">Devosia elaeis</name>
    <dbReference type="NCBI Taxonomy" id="1770058"/>
    <lineage>
        <taxon>Bacteria</taxon>
        <taxon>Pseudomonadati</taxon>
        <taxon>Pseudomonadota</taxon>
        <taxon>Alphaproteobacteria</taxon>
        <taxon>Hyphomicrobiales</taxon>
        <taxon>Devosiaceae</taxon>
        <taxon>Devosia</taxon>
    </lineage>
</organism>
<protein>
    <recommendedName>
        <fullName evidence="1">diguanylate cyclase</fullName>
        <ecNumber evidence="1">2.7.7.65</ecNumber>
    </recommendedName>
</protein>